<dbReference type="EMBL" id="JAINDJ010000007">
    <property type="protein sequence ID" value="KAG9441065.1"/>
    <property type="molecule type" value="Genomic_DNA"/>
</dbReference>
<gene>
    <name evidence="1" type="ORF">H6P81_016919</name>
</gene>
<name>A0AAV7DWM3_ARIFI</name>
<protein>
    <submittedName>
        <fullName evidence="1">Uncharacterized protein</fullName>
    </submittedName>
</protein>
<organism evidence="1 2">
    <name type="scientific">Aristolochia fimbriata</name>
    <name type="common">White veined hardy Dutchman's pipe vine</name>
    <dbReference type="NCBI Taxonomy" id="158543"/>
    <lineage>
        <taxon>Eukaryota</taxon>
        <taxon>Viridiplantae</taxon>
        <taxon>Streptophyta</taxon>
        <taxon>Embryophyta</taxon>
        <taxon>Tracheophyta</taxon>
        <taxon>Spermatophyta</taxon>
        <taxon>Magnoliopsida</taxon>
        <taxon>Magnoliidae</taxon>
        <taxon>Piperales</taxon>
        <taxon>Aristolochiaceae</taxon>
        <taxon>Aristolochia</taxon>
    </lineage>
</organism>
<evidence type="ECO:0000313" key="1">
    <source>
        <dbReference type="EMBL" id="KAG9441065.1"/>
    </source>
</evidence>
<accession>A0AAV7DWM3</accession>
<dbReference type="Proteomes" id="UP000825729">
    <property type="component" value="Unassembled WGS sequence"/>
</dbReference>
<keyword evidence="2" id="KW-1185">Reference proteome</keyword>
<sequence length="193" mass="22018">MLCIRHLTDPALFSSATSDKRRDLTIGACKSKSWEVIQSVELQFGLYIPFDETQLLKLFESLSSEKEKLFGSSEPPAKQNSTEAAWIKTLTSQKNIYTSPPGLRKLSEIMEPGKEMPWTNPTPRIRKARKVRIQENGSDAEGPFLIASFWSNRHGRRRPRLPLGVSENYRSHPRLNSLVLKLWITPELVSLLK</sequence>
<reference evidence="1 2" key="1">
    <citation type="submission" date="2021-07" db="EMBL/GenBank/DDBJ databases">
        <title>The Aristolochia fimbriata genome: insights into angiosperm evolution, floral development and chemical biosynthesis.</title>
        <authorList>
            <person name="Jiao Y."/>
        </authorList>
    </citation>
    <scope>NUCLEOTIDE SEQUENCE [LARGE SCALE GENOMIC DNA]</scope>
    <source>
        <strain evidence="1">IBCAS-2021</strain>
        <tissue evidence="1">Leaf</tissue>
    </source>
</reference>
<proteinExistence type="predicted"/>
<evidence type="ECO:0000313" key="2">
    <source>
        <dbReference type="Proteomes" id="UP000825729"/>
    </source>
</evidence>
<comment type="caution">
    <text evidence="1">The sequence shown here is derived from an EMBL/GenBank/DDBJ whole genome shotgun (WGS) entry which is preliminary data.</text>
</comment>
<dbReference type="AlphaFoldDB" id="A0AAV7DWM3"/>